<dbReference type="GO" id="GO:0004252">
    <property type="term" value="F:serine-type endopeptidase activity"/>
    <property type="evidence" value="ECO:0007669"/>
    <property type="project" value="UniProtKB-EC"/>
</dbReference>
<dbReference type="InterPro" id="IPR001478">
    <property type="entry name" value="PDZ"/>
</dbReference>
<dbReference type="RefSeq" id="WP_183411205.1">
    <property type="nucleotide sequence ID" value="NZ_JACHWY010000003.1"/>
</dbReference>
<dbReference type="Gene3D" id="3.90.226.10">
    <property type="entry name" value="2-enoyl-CoA Hydratase, Chain A, domain 1"/>
    <property type="match status" value="1"/>
</dbReference>
<evidence type="ECO:0000256" key="2">
    <source>
        <dbReference type="ARBA" id="ARBA00022670"/>
    </source>
</evidence>
<accession>A0A7W4Z6P1</accession>
<feature type="chain" id="PRO_5031163986" evidence="7">
    <location>
        <begin position="21"/>
        <end position="429"/>
    </location>
</feature>
<dbReference type="GO" id="GO:0006508">
    <property type="term" value="P:proteolysis"/>
    <property type="evidence" value="ECO:0007669"/>
    <property type="project" value="UniProtKB-KW"/>
</dbReference>
<dbReference type="EC" id="3.4.21.102" evidence="9"/>
<evidence type="ECO:0000256" key="5">
    <source>
        <dbReference type="RuleBase" id="RU004404"/>
    </source>
</evidence>
<feature type="signal peptide" evidence="7">
    <location>
        <begin position="1"/>
        <end position="20"/>
    </location>
</feature>
<dbReference type="InterPro" id="IPR029045">
    <property type="entry name" value="ClpP/crotonase-like_dom_sf"/>
</dbReference>
<dbReference type="SUPFAM" id="SSF50156">
    <property type="entry name" value="PDZ domain-like"/>
    <property type="match status" value="1"/>
</dbReference>
<dbReference type="EMBL" id="JACHWY010000003">
    <property type="protein sequence ID" value="MBB3048422.1"/>
    <property type="molecule type" value="Genomic_DNA"/>
</dbReference>
<dbReference type="GO" id="GO:0030288">
    <property type="term" value="C:outer membrane-bounded periplasmic space"/>
    <property type="evidence" value="ECO:0007669"/>
    <property type="project" value="TreeGrafter"/>
</dbReference>
<evidence type="ECO:0000256" key="3">
    <source>
        <dbReference type="ARBA" id="ARBA00022801"/>
    </source>
</evidence>
<dbReference type="NCBIfam" id="TIGR00225">
    <property type="entry name" value="prc"/>
    <property type="match status" value="1"/>
</dbReference>
<keyword evidence="10" id="KW-1185">Reference proteome</keyword>
<dbReference type="AlphaFoldDB" id="A0A7W4Z6P1"/>
<dbReference type="SUPFAM" id="SSF52096">
    <property type="entry name" value="ClpP/crotonase"/>
    <property type="match status" value="1"/>
</dbReference>
<keyword evidence="2 5" id="KW-0645">Protease</keyword>
<dbReference type="InterPro" id="IPR036034">
    <property type="entry name" value="PDZ_sf"/>
</dbReference>
<evidence type="ECO:0000259" key="8">
    <source>
        <dbReference type="PROSITE" id="PS50106"/>
    </source>
</evidence>
<evidence type="ECO:0000256" key="1">
    <source>
        <dbReference type="ARBA" id="ARBA00009179"/>
    </source>
</evidence>
<dbReference type="Pfam" id="PF17820">
    <property type="entry name" value="PDZ_6"/>
    <property type="match status" value="1"/>
</dbReference>
<comment type="caution">
    <text evidence="9">The sequence shown here is derived from an EMBL/GenBank/DDBJ whole genome shotgun (WGS) entry which is preliminary data.</text>
</comment>
<evidence type="ECO:0000256" key="6">
    <source>
        <dbReference type="SAM" id="MobiDB-lite"/>
    </source>
</evidence>
<gene>
    <name evidence="9" type="ORF">FHR99_002696</name>
</gene>
<dbReference type="PROSITE" id="PS50106">
    <property type="entry name" value="PDZ"/>
    <property type="match status" value="1"/>
</dbReference>
<dbReference type="Pfam" id="PF03572">
    <property type="entry name" value="Peptidase_S41"/>
    <property type="match status" value="1"/>
</dbReference>
<name>A0A7W4Z6P1_9GAMM</name>
<comment type="similarity">
    <text evidence="1 5">Belongs to the peptidase S41A family.</text>
</comment>
<reference evidence="9 10" key="1">
    <citation type="submission" date="2020-08" db="EMBL/GenBank/DDBJ databases">
        <title>Genomic Encyclopedia of Type Strains, Phase III (KMG-III): the genomes of soil and plant-associated and newly described type strains.</title>
        <authorList>
            <person name="Whitman W."/>
        </authorList>
    </citation>
    <scope>NUCLEOTIDE SEQUENCE [LARGE SCALE GENOMIC DNA]</scope>
    <source>
        <strain evidence="9 10">CECT 8654</strain>
    </source>
</reference>
<keyword evidence="4 5" id="KW-0720">Serine protease</keyword>
<dbReference type="InterPro" id="IPR055210">
    <property type="entry name" value="CtpA/B_N"/>
</dbReference>
<dbReference type="Gene3D" id="2.30.42.10">
    <property type="match status" value="1"/>
</dbReference>
<dbReference type="CDD" id="cd06782">
    <property type="entry name" value="cpPDZ_CPP-like"/>
    <property type="match status" value="1"/>
</dbReference>
<feature type="region of interest" description="Disordered" evidence="6">
    <location>
        <begin position="378"/>
        <end position="399"/>
    </location>
</feature>
<dbReference type="PANTHER" id="PTHR32060">
    <property type="entry name" value="TAIL-SPECIFIC PROTEASE"/>
    <property type="match status" value="1"/>
</dbReference>
<dbReference type="Pfam" id="PF22694">
    <property type="entry name" value="CtpB_N-like"/>
    <property type="match status" value="1"/>
</dbReference>
<organism evidence="9 10">
    <name type="scientific">Litorivivens lipolytica</name>
    <dbReference type="NCBI Taxonomy" id="1524264"/>
    <lineage>
        <taxon>Bacteria</taxon>
        <taxon>Pseudomonadati</taxon>
        <taxon>Pseudomonadota</taxon>
        <taxon>Gammaproteobacteria</taxon>
        <taxon>Litorivivens</taxon>
    </lineage>
</organism>
<protein>
    <submittedName>
        <fullName evidence="9">Carboxyl-terminal processing protease</fullName>
        <ecNumber evidence="9">3.4.21.102</ecNumber>
    </submittedName>
</protein>
<dbReference type="InterPro" id="IPR004447">
    <property type="entry name" value="Peptidase_S41A"/>
</dbReference>
<dbReference type="CDD" id="cd07560">
    <property type="entry name" value="Peptidase_S41_CPP"/>
    <property type="match status" value="1"/>
</dbReference>
<evidence type="ECO:0000256" key="7">
    <source>
        <dbReference type="SAM" id="SignalP"/>
    </source>
</evidence>
<dbReference type="SMART" id="SM00228">
    <property type="entry name" value="PDZ"/>
    <property type="match status" value="1"/>
</dbReference>
<keyword evidence="7" id="KW-0732">Signal</keyword>
<dbReference type="PANTHER" id="PTHR32060:SF30">
    <property type="entry name" value="CARBOXY-TERMINAL PROCESSING PROTEASE CTPA"/>
    <property type="match status" value="1"/>
</dbReference>
<evidence type="ECO:0000313" key="10">
    <source>
        <dbReference type="Proteomes" id="UP000537130"/>
    </source>
</evidence>
<dbReference type="InterPro" id="IPR005151">
    <property type="entry name" value="Tail-specific_protease"/>
</dbReference>
<proteinExistence type="inferred from homology"/>
<evidence type="ECO:0000313" key="9">
    <source>
        <dbReference type="EMBL" id="MBB3048422.1"/>
    </source>
</evidence>
<dbReference type="Proteomes" id="UP000537130">
    <property type="component" value="Unassembled WGS sequence"/>
</dbReference>
<dbReference type="SMART" id="SM00245">
    <property type="entry name" value="TSPc"/>
    <property type="match status" value="1"/>
</dbReference>
<feature type="domain" description="PDZ" evidence="8">
    <location>
        <begin position="81"/>
        <end position="149"/>
    </location>
</feature>
<evidence type="ECO:0000256" key="4">
    <source>
        <dbReference type="ARBA" id="ARBA00022825"/>
    </source>
</evidence>
<dbReference type="FunFam" id="2.30.42.10:FF:000063">
    <property type="entry name" value="Peptidase, S41 family"/>
    <property type="match status" value="1"/>
</dbReference>
<keyword evidence="3 5" id="KW-0378">Hydrolase</keyword>
<dbReference type="InterPro" id="IPR041489">
    <property type="entry name" value="PDZ_6"/>
</dbReference>
<dbReference type="Gene3D" id="3.30.750.44">
    <property type="match status" value="1"/>
</dbReference>
<dbReference type="GO" id="GO:0007165">
    <property type="term" value="P:signal transduction"/>
    <property type="evidence" value="ECO:0007669"/>
    <property type="project" value="TreeGrafter"/>
</dbReference>
<sequence length="429" mass="46429">MKRLFSTLALAGCLSLNAGAQEAPTETELPLEDLRLFADVFNQVRSAYVDEVDDRELLEDAIRGLLNGLDPHSAFLDASSYDHLQTNTTGEFGGLGLEVGMENGFVKVISPIDDSPAQRADIRAGDLIIELDDKPVKGMSLQEAVDAMRGRKGTKIVLTVVREGVNAPFDITLTRDIITVASVRSKTLEPGFGYIRIAQFQTKTANDFRRELDKLKRSNQPLKGLVLDLRNNPGGLLQSSIELADIFLNEGTIVYTEGRIPSSKTIFEASATEPADDTPLVVLINGGSASASEIVAGALQDHKRALIAGTQSFGKGSVQTVLPLSRDRAIKITTARYYTPNGRSIQAQGISPDIVLERARVQTLGQGDEVTEADLHGHLTRADGNESSSSTRRKVEGGNSLAEDDNQLFEALNLLKGIYLMGERVRPKG</sequence>
<dbReference type="FunFam" id="3.90.226.10:FF:000029">
    <property type="entry name" value="Peptidase, S41 family"/>
    <property type="match status" value="1"/>
</dbReference>